<reference evidence="1 2" key="1">
    <citation type="submission" date="2019-05" db="EMBL/GenBank/DDBJ databases">
        <title>Another draft genome of Portunus trituberculatus and its Hox gene families provides insights of decapod evolution.</title>
        <authorList>
            <person name="Jeong J.-H."/>
            <person name="Song I."/>
            <person name="Kim S."/>
            <person name="Choi T."/>
            <person name="Kim D."/>
            <person name="Ryu S."/>
            <person name="Kim W."/>
        </authorList>
    </citation>
    <scope>NUCLEOTIDE SEQUENCE [LARGE SCALE GENOMIC DNA]</scope>
    <source>
        <tissue evidence="1">Muscle</tissue>
    </source>
</reference>
<dbReference type="AlphaFoldDB" id="A0A5B7D007"/>
<gene>
    <name evidence="1" type="ORF">E2C01_007247</name>
</gene>
<accession>A0A5B7D007</accession>
<evidence type="ECO:0000313" key="1">
    <source>
        <dbReference type="EMBL" id="MPC14481.1"/>
    </source>
</evidence>
<comment type="caution">
    <text evidence="1">The sequence shown here is derived from an EMBL/GenBank/DDBJ whole genome shotgun (WGS) entry which is preliminary data.</text>
</comment>
<evidence type="ECO:0000313" key="2">
    <source>
        <dbReference type="Proteomes" id="UP000324222"/>
    </source>
</evidence>
<name>A0A5B7D007_PORTR</name>
<protein>
    <submittedName>
        <fullName evidence="1">Uncharacterized protein</fullName>
    </submittedName>
</protein>
<organism evidence="1 2">
    <name type="scientific">Portunus trituberculatus</name>
    <name type="common">Swimming crab</name>
    <name type="synonym">Neptunus trituberculatus</name>
    <dbReference type="NCBI Taxonomy" id="210409"/>
    <lineage>
        <taxon>Eukaryota</taxon>
        <taxon>Metazoa</taxon>
        <taxon>Ecdysozoa</taxon>
        <taxon>Arthropoda</taxon>
        <taxon>Crustacea</taxon>
        <taxon>Multicrustacea</taxon>
        <taxon>Malacostraca</taxon>
        <taxon>Eumalacostraca</taxon>
        <taxon>Eucarida</taxon>
        <taxon>Decapoda</taxon>
        <taxon>Pleocyemata</taxon>
        <taxon>Brachyura</taxon>
        <taxon>Eubrachyura</taxon>
        <taxon>Portunoidea</taxon>
        <taxon>Portunidae</taxon>
        <taxon>Portuninae</taxon>
        <taxon>Portunus</taxon>
    </lineage>
</organism>
<sequence length="137" mass="15317">MLIPVFTDTHLSTSCRLDHMRLIYDGKETLEMYQNIDTFRHSSLIRFISLRRDISVAARQGGASAATHPSAAGWMAARPGWRQPTDPRNVLPRCRPSLVSVLPQCHLKWTLLDPDLFPVRGYDLVICVDVATSALGS</sequence>
<dbReference type="EMBL" id="VSRR010000354">
    <property type="protein sequence ID" value="MPC14481.1"/>
    <property type="molecule type" value="Genomic_DNA"/>
</dbReference>
<dbReference type="Proteomes" id="UP000324222">
    <property type="component" value="Unassembled WGS sequence"/>
</dbReference>
<proteinExistence type="predicted"/>
<keyword evidence="2" id="KW-1185">Reference proteome</keyword>